<evidence type="ECO:0000313" key="2">
    <source>
        <dbReference type="EMBL" id="CDL00004.1"/>
    </source>
</evidence>
<dbReference type="eggNOG" id="COG2202">
    <property type="taxonomic scope" value="Bacteria"/>
</dbReference>
<proteinExistence type="predicted"/>
<evidence type="ECO:0000313" key="3">
    <source>
        <dbReference type="Proteomes" id="UP000018922"/>
    </source>
</evidence>
<protein>
    <submittedName>
        <fullName evidence="2">Uncharacterized protein</fullName>
    </submittedName>
</protein>
<dbReference type="SUPFAM" id="SSF55785">
    <property type="entry name" value="PYP-like sensor domain (PAS domain)"/>
    <property type="match status" value="1"/>
</dbReference>
<dbReference type="HOGENOM" id="CLU_1198600_0_0_5"/>
<gene>
    <name evidence="2" type="ordered locus">MGMSRv2__2789</name>
</gene>
<reference evidence="2 3" key="1">
    <citation type="journal article" date="2014" name="Genome Announc.">
        <title>Complete genome sequence of Magnetospirillum gryphiswaldense MSR-1.</title>
        <authorList>
            <person name="Wang X."/>
            <person name="Wang Q."/>
            <person name="Zhang W."/>
            <person name="Wang Y."/>
            <person name="Li L."/>
            <person name="Wen T."/>
            <person name="Zhang T."/>
            <person name="Zhang Y."/>
            <person name="Xu J."/>
            <person name="Hu J."/>
            <person name="Li S."/>
            <person name="Liu L."/>
            <person name="Liu J."/>
            <person name="Jiang W."/>
            <person name="Tian J."/>
            <person name="Li Y."/>
            <person name="Schuler D."/>
            <person name="Wang L."/>
            <person name="Li J."/>
        </authorList>
    </citation>
    <scope>NUCLEOTIDE SEQUENCE [LARGE SCALE GENOMIC DNA]</scope>
    <source>
        <strain evidence="3">DSM 6361 / JCM 21280 / NBRC 15271 / MSR-1</strain>
    </source>
</reference>
<dbReference type="EMBL" id="HG794546">
    <property type="protein sequence ID" value="CDL00004.1"/>
    <property type="molecule type" value="Genomic_DNA"/>
</dbReference>
<dbReference type="InterPro" id="IPR012899">
    <property type="entry name" value="LTXXQ"/>
</dbReference>
<dbReference type="Gene3D" id="3.30.450.20">
    <property type="entry name" value="PAS domain"/>
    <property type="match status" value="1"/>
</dbReference>
<evidence type="ECO:0000256" key="1">
    <source>
        <dbReference type="SAM" id="MobiDB-lite"/>
    </source>
</evidence>
<keyword evidence="3" id="KW-1185">Reference proteome</keyword>
<accession>V6F3G8</accession>
<dbReference type="Proteomes" id="UP000018922">
    <property type="component" value="Chromosome I"/>
</dbReference>
<dbReference type="KEGG" id="mgy:MGMSRv2__2789"/>
<dbReference type="STRING" id="1430440.MGMSRv2__2789"/>
<dbReference type="AlphaFoldDB" id="V6F3G8"/>
<dbReference type="InterPro" id="IPR035965">
    <property type="entry name" value="PAS-like_dom_sf"/>
</dbReference>
<sequence length="231" mass="26217">MPRLRAEAETALARASAKPPALSPEQLLHELQVHQVELEMQNDALRQTQAALVQSRDRYLDLYDFAPVGYVTLAKSGVIEELSLTTATLLKTERRDLLLAQFARFVAPKDQVRWQMQLHHAFKHGGKHSCELTLILDDGTTFDAGLDYLRTGSQAERVSRADMMARGKTMNVVENLKFMQCMVDQHSSGLKQLIPQVEALYAVLTPEQKKQADQLLTKHQDGEYRGRYDRK</sequence>
<name>V6F3G8_MAGGM</name>
<dbReference type="GO" id="GO:0042597">
    <property type="term" value="C:periplasmic space"/>
    <property type="evidence" value="ECO:0007669"/>
    <property type="project" value="InterPro"/>
</dbReference>
<organism evidence="2 3">
    <name type="scientific">Magnetospirillum gryphiswaldense (strain DSM 6361 / JCM 21280 / NBRC 15271 / MSR-1)</name>
    <dbReference type="NCBI Taxonomy" id="431944"/>
    <lineage>
        <taxon>Bacteria</taxon>
        <taxon>Pseudomonadati</taxon>
        <taxon>Pseudomonadota</taxon>
        <taxon>Alphaproteobacteria</taxon>
        <taxon>Rhodospirillales</taxon>
        <taxon>Rhodospirillaceae</taxon>
        <taxon>Magnetospirillum</taxon>
    </lineage>
</organism>
<dbReference type="Pfam" id="PF07813">
    <property type="entry name" value="LTXXQ"/>
    <property type="match status" value="1"/>
</dbReference>
<feature type="region of interest" description="Disordered" evidence="1">
    <location>
        <begin position="212"/>
        <end position="231"/>
    </location>
</feature>